<sequence>MNTAAREVPSLAWYRVPEVWLMLVLLGAMVVGSFALLSSAIHTPDTHIVVPNDVPRPSRIPPIQRAPTTEAAKPTEHGQAS</sequence>
<evidence type="ECO:0000256" key="1">
    <source>
        <dbReference type="SAM" id="MobiDB-lite"/>
    </source>
</evidence>
<feature type="region of interest" description="Disordered" evidence="1">
    <location>
        <begin position="47"/>
        <end position="81"/>
    </location>
</feature>
<accession>A0A1I5AE18</accession>
<evidence type="ECO:0000313" key="3">
    <source>
        <dbReference type="EMBL" id="SFN60439.1"/>
    </source>
</evidence>
<dbReference type="STRING" id="578942.SAMN05216289_1363"/>
<reference evidence="3 4" key="1">
    <citation type="submission" date="2016-10" db="EMBL/GenBank/DDBJ databases">
        <authorList>
            <person name="de Groot N.N."/>
        </authorList>
    </citation>
    <scope>NUCLEOTIDE SEQUENCE [LARGE SCALE GENOMIC DNA]</scope>
    <source>
        <strain evidence="3 4">CGMCC 1.7659</strain>
    </source>
</reference>
<keyword evidence="2" id="KW-1133">Transmembrane helix</keyword>
<evidence type="ECO:0008006" key="5">
    <source>
        <dbReference type="Google" id="ProtNLM"/>
    </source>
</evidence>
<gene>
    <name evidence="3" type="ORF">SAMN05216289_1363</name>
</gene>
<dbReference type="AlphaFoldDB" id="A0A1I5AE18"/>
<keyword evidence="2" id="KW-0812">Transmembrane</keyword>
<evidence type="ECO:0000256" key="2">
    <source>
        <dbReference type="SAM" id="Phobius"/>
    </source>
</evidence>
<dbReference type="RefSeq" id="WP_175498169.1">
    <property type="nucleotide sequence ID" value="NZ_FOVF01000036.1"/>
</dbReference>
<feature type="transmembrane region" description="Helical" evidence="2">
    <location>
        <begin position="19"/>
        <end position="37"/>
    </location>
</feature>
<evidence type="ECO:0000313" key="4">
    <source>
        <dbReference type="Proteomes" id="UP000198575"/>
    </source>
</evidence>
<protein>
    <recommendedName>
        <fullName evidence="5">Nitrogen fixation protein FixH</fullName>
    </recommendedName>
</protein>
<name>A0A1I5AE18_9GAMM</name>
<keyword evidence="4" id="KW-1185">Reference proteome</keyword>
<dbReference type="Proteomes" id="UP000198575">
    <property type="component" value="Unassembled WGS sequence"/>
</dbReference>
<proteinExistence type="predicted"/>
<keyword evidence="2" id="KW-0472">Membrane</keyword>
<organism evidence="3 4">
    <name type="scientific">Dokdonella immobilis</name>
    <dbReference type="NCBI Taxonomy" id="578942"/>
    <lineage>
        <taxon>Bacteria</taxon>
        <taxon>Pseudomonadati</taxon>
        <taxon>Pseudomonadota</taxon>
        <taxon>Gammaproteobacteria</taxon>
        <taxon>Lysobacterales</taxon>
        <taxon>Rhodanobacteraceae</taxon>
        <taxon>Dokdonella</taxon>
    </lineage>
</organism>
<dbReference type="EMBL" id="FOVF01000036">
    <property type="protein sequence ID" value="SFN60439.1"/>
    <property type="molecule type" value="Genomic_DNA"/>
</dbReference>